<evidence type="ECO:0000313" key="1">
    <source>
        <dbReference type="EMBL" id="GGC97807.1"/>
    </source>
</evidence>
<reference evidence="2" key="1">
    <citation type="journal article" date="2019" name="Int. J. Syst. Evol. Microbiol.">
        <title>The Global Catalogue of Microorganisms (GCM) 10K type strain sequencing project: providing services to taxonomists for standard genome sequencing and annotation.</title>
        <authorList>
            <consortium name="The Broad Institute Genomics Platform"/>
            <consortium name="The Broad Institute Genome Sequencing Center for Infectious Disease"/>
            <person name="Wu L."/>
            <person name="Ma J."/>
        </authorList>
    </citation>
    <scope>NUCLEOTIDE SEQUENCE [LARGE SCALE GENOMIC DNA]</scope>
    <source>
        <strain evidence="2">CGMCC 1.15353</strain>
    </source>
</reference>
<protein>
    <submittedName>
        <fullName evidence="1">Uncharacterized protein</fullName>
    </submittedName>
</protein>
<evidence type="ECO:0000313" key="2">
    <source>
        <dbReference type="Proteomes" id="UP000642571"/>
    </source>
</evidence>
<keyword evidence="2" id="KW-1185">Reference proteome</keyword>
<gene>
    <name evidence="1" type="ORF">GCM10011389_01170</name>
</gene>
<accession>A0ABQ1PIE9</accession>
<dbReference type="RefSeq" id="WP_188649910.1">
    <property type="nucleotide sequence ID" value="NZ_BMIN01000001.1"/>
</dbReference>
<organism evidence="1 2">
    <name type="scientific">Pontibacillus salipaludis</name>
    <dbReference type="NCBI Taxonomy" id="1697394"/>
    <lineage>
        <taxon>Bacteria</taxon>
        <taxon>Bacillati</taxon>
        <taxon>Bacillota</taxon>
        <taxon>Bacilli</taxon>
        <taxon>Bacillales</taxon>
        <taxon>Bacillaceae</taxon>
        <taxon>Pontibacillus</taxon>
    </lineage>
</organism>
<comment type="caution">
    <text evidence="1">The sequence shown here is derived from an EMBL/GenBank/DDBJ whole genome shotgun (WGS) entry which is preliminary data.</text>
</comment>
<proteinExistence type="predicted"/>
<dbReference type="Proteomes" id="UP000642571">
    <property type="component" value="Unassembled WGS sequence"/>
</dbReference>
<name>A0ABQ1PIE9_9BACI</name>
<sequence>MTKLGEYFREEDRDGIFILLKFSKREYLEMIQKGKLYMNNFEYFINLERETGIKGQGDKLEAANVMNDMILQVLDPGSHDIVGELEASQMHFRPDYMKYIPIFCMTYIGPNDIEIIEESQEQMNAVINLNEDLRSRITQEFGEHVLVISPNEFIKKVMTMAERENLALRAGKVNYSNLSINDKERFDEFHSGNPALYFRKDKSFEYQNEFRLVLHGEHTKKPVIKDIGDISEVSKLMTVDQLLNNKIQVTFNRRNNGRKMTEK</sequence>
<dbReference type="EMBL" id="BMIN01000001">
    <property type="protein sequence ID" value="GGC97807.1"/>
    <property type="molecule type" value="Genomic_DNA"/>
</dbReference>